<gene>
    <name evidence="2" type="ORF">F6H94_08295</name>
</gene>
<organism evidence="2 3">
    <name type="scientific">Lactobacillus jensenii</name>
    <dbReference type="NCBI Taxonomy" id="109790"/>
    <lineage>
        <taxon>Bacteria</taxon>
        <taxon>Bacillati</taxon>
        <taxon>Bacillota</taxon>
        <taxon>Bacilli</taxon>
        <taxon>Lactobacillales</taxon>
        <taxon>Lactobacillaceae</taxon>
        <taxon>Lactobacillus</taxon>
    </lineage>
</organism>
<sequence length="273" mass="31419">MAVIRKKKHSYTILSNSVIRDERLSWKARGIFAYLMSLPEDWTFHQAEIAKHSPDGLASLRAGLKELQKYKYLSISRERDSKTGTLGESVWILDDSPIFDYPILDKPILDKPILDNRKLLNTNTTNYLDNKLLIDDEEDARARASKIISQFKKAGLPLAYSGATFKAQIEQLTKLIKETNPETLDELVTLMCDTKIKVDAINYLIAALKELKKQHSRTTKYRYGRGKRVEQGTDWTARNKKRAEERVKKPESESDLSDLKEMLKNLAQFDPKE</sequence>
<accession>A0A558JN38</accession>
<feature type="region of interest" description="Disordered" evidence="1">
    <location>
        <begin position="232"/>
        <end position="257"/>
    </location>
</feature>
<feature type="compositionally biased region" description="Basic and acidic residues" evidence="1">
    <location>
        <begin position="242"/>
        <end position="257"/>
    </location>
</feature>
<evidence type="ECO:0000256" key="1">
    <source>
        <dbReference type="SAM" id="MobiDB-lite"/>
    </source>
</evidence>
<dbReference type="OrthoDB" id="1258529at2"/>
<name>A0A558JN38_LACJE</name>
<dbReference type="RefSeq" id="WP_021351181.1">
    <property type="nucleotide sequence ID" value="NZ_CATOUX010000011.1"/>
</dbReference>
<protein>
    <submittedName>
        <fullName evidence="2">Uncharacterized protein</fullName>
    </submittedName>
</protein>
<dbReference type="EMBL" id="VYWW01000053">
    <property type="protein sequence ID" value="KAA9320230.1"/>
    <property type="molecule type" value="Genomic_DNA"/>
</dbReference>
<reference evidence="2 3" key="1">
    <citation type="submission" date="2019-09" db="EMBL/GenBank/DDBJ databases">
        <title>Draft genome sequence assemblies of isolates from the urinary tract.</title>
        <authorList>
            <person name="Mores C.R."/>
            <person name="Putonti C."/>
            <person name="Wolfe A.J."/>
        </authorList>
    </citation>
    <scope>NUCLEOTIDE SEQUENCE [LARGE SCALE GENOMIC DNA]</scope>
    <source>
        <strain evidence="2 3">UMB246</strain>
    </source>
</reference>
<evidence type="ECO:0000313" key="2">
    <source>
        <dbReference type="EMBL" id="KAA9320230.1"/>
    </source>
</evidence>
<comment type="caution">
    <text evidence="2">The sequence shown here is derived from an EMBL/GenBank/DDBJ whole genome shotgun (WGS) entry which is preliminary data.</text>
</comment>
<evidence type="ECO:0000313" key="3">
    <source>
        <dbReference type="Proteomes" id="UP000327236"/>
    </source>
</evidence>
<dbReference type="Proteomes" id="UP000327236">
    <property type="component" value="Unassembled WGS sequence"/>
</dbReference>
<dbReference type="AlphaFoldDB" id="A0A558JN38"/>
<proteinExistence type="predicted"/>